<dbReference type="GO" id="GO:0003676">
    <property type="term" value="F:nucleic acid binding"/>
    <property type="evidence" value="ECO:0007669"/>
    <property type="project" value="InterPro"/>
</dbReference>
<gene>
    <name evidence="5" type="ORF">IAC61_00905</name>
</gene>
<dbReference type="PANTHER" id="PTHR30231:SF4">
    <property type="entry name" value="PROTEIN NEN2"/>
    <property type="match status" value="1"/>
</dbReference>
<dbReference type="Pfam" id="PF00929">
    <property type="entry name" value="RNase_T"/>
    <property type="match status" value="1"/>
</dbReference>
<reference evidence="5" key="2">
    <citation type="journal article" date="2021" name="PeerJ">
        <title>Extensive microbial diversity within the chicken gut microbiome revealed by metagenomics and culture.</title>
        <authorList>
            <person name="Gilroy R."/>
            <person name="Ravi A."/>
            <person name="Getino M."/>
            <person name="Pursley I."/>
            <person name="Horton D.L."/>
            <person name="Alikhan N.F."/>
            <person name="Baker D."/>
            <person name="Gharbi K."/>
            <person name="Hall N."/>
            <person name="Watson M."/>
            <person name="Adriaenssens E.M."/>
            <person name="Foster-Nyarko E."/>
            <person name="Jarju S."/>
            <person name="Secka A."/>
            <person name="Antonio M."/>
            <person name="Oren A."/>
            <person name="Chaudhuri R.R."/>
            <person name="La Ragione R."/>
            <person name="Hildebrand F."/>
            <person name="Pallen M.J."/>
        </authorList>
    </citation>
    <scope>NUCLEOTIDE SEQUENCE</scope>
    <source>
        <strain evidence="5">17113</strain>
    </source>
</reference>
<dbReference type="PANTHER" id="PTHR30231">
    <property type="entry name" value="DNA POLYMERASE III SUBUNIT EPSILON"/>
    <property type="match status" value="1"/>
</dbReference>
<dbReference type="CDD" id="cd06127">
    <property type="entry name" value="DEDDh"/>
    <property type="match status" value="1"/>
</dbReference>
<keyword evidence="2" id="KW-0378">Hydrolase</keyword>
<dbReference type="FunFam" id="3.30.420.10:FF:000045">
    <property type="entry name" value="3'-5' exonuclease DinG"/>
    <property type="match status" value="1"/>
</dbReference>
<feature type="domain" description="Exonuclease" evidence="4">
    <location>
        <begin position="20"/>
        <end position="190"/>
    </location>
</feature>
<evidence type="ECO:0000313" key="5">
    <source>
        <dbReference type="EMBL" id="MBO8425864.1"/>
    </source>
</evidence>
<evidence type="ECO:0000313" key="6">
    <source>
        <dbReference type="Proteomes" id="UP000823634"/>
    </source>
</evidence>
<dbReference type="SMART" id="SM00479">
    <property type="entry name" value="EXOIII"/>
    <property type="match status" value="1"/>
</dbReference>
<organism evidence="5 6">
    <name type="scientific">Candidatus Alloenteromonas pullistercoris</name>
    <dbReference type="NCBI Taxonomy" id="2840785"/>
    <lineage>
        <taxon>Bacteria</taxon>
        <taxon>Bacillati</taxon>
        <taxon>Bacillota</taxon>
        <taxon>Bacillota incertae sedis</taxon>
        <taxon>Candidatus Alloenteromonas</taxon>
    </lineage>
</organism>
<evidence type="ECO:0000256" key="2">
    <source>
        <dbReference type="ARBA" id="ARBA00022801"/>
    </source>
</evidence>
<name>A0A9D9DIG6_9FIRM</name>
<dbReference type="Proteomes" id="UP000823634">
    <property type="component" value="Unassembled WGS sequence"/>
</dbReference>
<comment type="caution">
    <text evidence="5">The sequence shown here is derived from an EMBL/GenBank/DDBJ whole genome shotgun (WGS) entry which is preliminary data.</text>
</comment>
<dbReference type="Gene3D" id="3.30.420.10">
    <property type="entry name" value="Ribonuclease H-like superfamily/Ribonuclease H"/>
    <property type="match status" value="1"/>
</dbReference>
<sequence length="192" mass="21575">MHSFNYNQLTPENARIAKKRFIALDFETTGFSSSRDRIIEIGAVLFEDGEPSKVLSTLVNPSMDINPAAMAVNGITMQMVRNSPSQEEAAELLDAFLSEAKSGQVPIVGHNVKFDLGFLEALWRRHLGCSYSIEAFDTCQISRRFLCLPGYKQSEVASYYGIVNEKAHRAYEDAVCCGRIFLRLCEEVEQTY</sequence>
<proteinExistence type="predicted"/>
<evidence type="ECO:0000256" key="1">
    <source>
        <dbReference type="ARBA" id="ARBA00022722"/>
    </source>
</evidence>
<keyword evidence="3 5" id="KW-0269">Exonuclease</keyword>
<accession>A0A9D9DIG6</accession>
<dbReference type="SUPFAM" id="SSF53098">
    <property type="entry name" value="Ribonuclease H-like"/>
    <property type="match status" value="1"/>
</dbReference>
<dbReference type="InterPro" id="IPR036397">
    <property type="entry name" value="RNaseH_sf"/>
</dbReference>
<protein>
    <submittedName>
        <fullName evidence="5">3'-5' exonuclease</fullName>
    </submittedName>
</protein>
<dbReference type="EMBL" id="JADINA010000007">
    <property type="protein sequence ID" value="MBO8425864.1"/>
    <property type="molecule type" value="Genomic_DNA"/>
</dbReference>
<keyword evidence="1" id="KW-0540">Nuclease</keyword>
<dbReference type="AlphaFoldDB" id="A0A9D9DIG6"/>
<reference evidence="5" key="1">
    <citation type="submission" date="2020-10" db="EMBL/GenBank/DDBJ databases">
        <authorList>
            <person name="Gilroy R."/>
        </authorList>
    </citation>
    <scope>NUCLEOTIDE SEQUENCE</scope>
    <source>
        <strain evidence="5">17113</strain>
    </source>
</reference>
<dbReference type="GO" id="GO:0008408">
    <property type="term" value="F:3'-5' exonuclease activity"/>
    <property type="evidence" value="ECO:0007669"/>
    <property type="project" value="TreeGrafter"/>
</dbReference>
<dbReference type="InterPro" id="IPR013520">
    <property type="entry name" value="Ribonucl_H"/>
</dbReference>
<evidence type="ECO:0000256" key="3">
    <source>
        <dbReference type="ARBA" id="ARBA00022839"/>
    </source>
</evidence>
<evidence type="ECO:0000259" key="4">
    <source>
        <dbReference type="SMART" id="SM00479"/>
    </source>
</evidence>
<dbReference type="InterPro" id="IPR012337">
    <property type="entry name" value="RNaseH-like_sf"/>
</dbReference>